<dbReference type="STRING" id="1618023.UH38_22960"/>
<name>A0A0D8ZLI1_9CYAN</name>
<sequence>MSQAAQKAAISQYYASLAAMDRDGWLEVLAADAVIYDPVGKPPLRVQENSPKFFDLLSRFYKQFAIVQDYVFIVGQKAAVKWTMRVVAINERTAKAEGISVFEFDKQGKIALIESYWDEASIKGQLAG</sequence>
<dbReference type="SUPFAM" id="SSF54427">
    <property type="entry name" value="NTF2-like"/>
    <property type="match status" value="1"/>
</dbReference>
<keyword evidence="3" id="KW-1185">Reference proteome</keyword>
<dbReference type="InterPro" id="IPR037401">
    <property type="entry name" value="SnoaL-like"/>
</dbReference>
<comment type="caution">
    <text evidence="2">The sequence shown here is derived from an EMBL/GenBank/DDBJ whole genome shotgun (WGS) entry which is preliminary data.</text>
</comment>
<dbReference type="RefSeq" id="WP_045057036.1">
    <property type="nucleotide sequence ID" value="NZ_CAWMDP010000039.1"/>
</dbReference>
<evidence type="ECO:0000259" key="1">
    <source>
        <dbReference type="Pfam" id="PF12680"/>
    </source>
</evidence>
<gene>
    <name evidence="2" type="ORF">UH38_22960</name>
</gene>
<keyword evidence="2" id="KW-0413">Isomerase</keyword>
<accession>A0A0D8ZLI1</accession>
<dbReference type="AlphaFoldDB" id="A0A0D8ZLI1"/>
<dbReference type="Gene3D" id="3.10.450.50">
    <property type="match status" value="1"/>
</dbReference>
<evidence type="ECO:0000313" key="2">
    <source>
        <dbReference type="EMBL" id="KJH69600.1"/>
    </source>
</evidence>
<protein>
    <submittedName>
        <fullName evidence="2">Ketosteroid isomerase</fullName>
    </submittedName>
</protein>
<dbReference type="EMBL" id="JYON01000038">
    <property type="protein sequence ID" value="KJH69600.1"/>
    <property type="molecule type" value="Genomic_DNA"/>
</dbReference>
<evidence type="ECO:0000313" key="3">
    <source>
        <dbReference type="Proteomes" id="UP000032452"/>
    </source>
</evidence>
<proteinExistence type="predicted"/>
<feature type="domain" description="SnoaL-like" evidence="1">
    <location>
        <begin position="11"/>
        <end position="112"/>
    </location>
</feature>
<dbReference type="InterPro" id="IPR032710">
    <property type="entry name" value="NTF2-like_dom_sf"/>
</dbReference>
<dbReference type="Pfam" id="PF12680">
    <property type="entry name" value="SnoaL_2"/>
    <property type="match status" value="1"/>
</dbReference>
<organism evidence="2 3">
    <name type="scientific">Aliterella atlantica CENA595</name>
    <dbReference type="NCBI Taxonomy" id="1618023"/>
    <lineage>
        <taxon>Bacteria</taxon>
        <taxon>Bacillati</taxon>
        <taxon>Cyanobacteriota</taxon>
        <taxon>Cyanophyceae</taxon>
        <taxon>Chroococcidiopsidales</taxon>
        <taxon>Aliterellaceae</taxon>
        <taxon>Aliterella</taxon>
    </lineage>
</organism>
<dbReference type="OrthoDB" id="459617at2"/>
<reference evidence="2 3" key="1">
    <citation type="submission" date="2015-02" db="EMBL/GenBank/DDBJ databases">
        <title>Draft genome of a novel marine cyanobacterium (Chroococcales) isolated from South Atlantic Ocean.</title>
        <authorList>
            <person name="Rigonato J."/>
            <person name="Alvarenga D.O."/>
            <person name="Branco L.H."/>
            <person name="Varani A.M."/>
            <person name="Brandini F.P."/>
            <person name="Fiore M.F."/>
        </authorList>
    </citation>
    <scope>NUCLEOTIDE SEQUENCE [LARGE SCALE GENOMIC DNA]</scope>
    <source>
        <strain evidence="2 3">CENA595</strain>
    </source>
</reference>
<dbReference type="Proteomes" id="UP000032452">
    <property type="component" value="Unassembled WGS sequence"/>
</dbReference>
<dbReference type="GO" id="GO:0016853">
    <property type="term" value="F:isomerase activity"/>
    <property type="evidence" value="ECO:0007669"/>
    <property type="project" value="UniProtKB-KW"/>
</dbReference>